<dbReference type="EMBL" id="OU466863">
    <property type="protein sequence ID" value="CAH2077936.1"/>
    <property type="molecule type" value="Genomic_DNA"/>
</dbReference>
<sequence length="117" mass="13474">MEIGSWTHVLEETKDPTDDIRSCVLRIIIIFQRDRFHQHQYLFDEDVDVAVGDMVGLSKNGVVRSLAKENRTDFGNVPRHDRFQPFDGKFTAAAFPQQILTAEAVDHLAVTLESRFW</sequence>
<dbReference type="Proteomes" id="UP000836841">
    <property type="component" value="Chromosome 7"/>
</dbReference>
<evidence type="ECO:0000313" key="2">
    <source>
        <dbReference type="Proteomes" id="UP000836841"/>
    </source>
</evidence>
<organism evidence="1 2">
    <name type="scientific">Thlaspi arvense</name>
    <name type="common">Field penny-cress</name>
    <dbReference type="NCBI Taxonomy" id="13288"/>
    <lineage>
        <taxon>Eukaryota</taxon>
        <taxon>Viridiplantae</taxon>
        <taxon>Streptophyta</taxon>
        <taxon>Embryophyta</taxon>
        <taxon>Tracheophyta</taxon>
        <taxon>Spermatophyta</taxon>
        <taxon>Magnoliopsida</taxon>
        <taxon>eudicotyledons</taxon>
        <taxon>Gunneridae</taxon>
        <taxon>Pentapetalae</taxon>
        <taxon>rosids</taxon>
        <taxon>malvids</taxon>
        <taxon>Brassicales</taxon>
        <taxon>Brassicaceae</taxon>
        <taxon>Thlaspideae</taxon>
        <taxon>Thlaspi</taxon>
    </lineage>
</organism>
<keyword evidence="2" id="KW-1185">Reference proteome</keyword>
<proteinExistence type="predicted"/>
<protein>
    <submittedName>
        <fullName evidence="1">Uncharacterized protein</fullName>
    </submittedName>
</protein>
<gene>
    <name evidence="1" type="ORF">TAV2_LOCUS23231</name>
</gene>
<accession>A0AAU9T689</accession>
<reference evidence="1 2" key="1">
    <citation type="submission" date="2022-03" db="EMBL/GenBank/DDBJ databases">
        <authorList>
            <person name="Nunn A."/>
            <person name="Chopra R."/>
            <person name="Nunn A."/>
            <person name="Contreras Garrido A."/>
        </authorList>
    </citation>
    <scope>NUCLEOTIDE SEQUENCE [LARGE SCALE GENOMIC DNA]</scope>
</reference>
<evidence type="ECO:0000313" key="1">
    <source>
        <dbReference type="EMBL" id="CAH2077936.1"/>
    </source>
</evidence>
<dbReference type="AlphaFoldDB" id="A0AAU9T689"/>
<name>A0AAU9T689_THLAR</name>